<evidence type="ECO:0000256" key="7">
    <source>
        <dbReference type="ARBA" id="ARBA00023274"/>
    </source>
</evidence>
<dbReference type="Gene3D" id="3.40.50.300">
    <property type="entry name" value="P-loop containing nucleotide triphosphate hydrolases"/>
    <property type="match status" value="1"/>
</dbReference>
<comment type="function">
    <text evidence="9">Involved in targeting and insertion of nascent membrane proteins into the cytoplasmic membrane. Binds to the hydrophobic signal sequence of the ribosome-nascent chain (RNC) as it emerges from the ribosomes. The SRP-RNC complex is then targeted to the cytoplasmic membrane where it interacts with the SRP receptor FtsY.</text>
</comment>
<evidence type="ECO:0000256" key="6">
    <source>
        <dbReference type="ARBA" id="ARBA00023135"/>
    </source>
</evidence>
<dbReference type="InterPro" id="IPR004125">
    <property type="entry name" value="Signal_recog_particle_SRP54_M"/>
</dbReference>
<evidence type="ECO:0000313" key="12">
    <source>
        <dbReference type="Proteomes" id="UP001597389"/>
    </source>
</evidence>
<comment type="subunit">
    <text evidence="9">Part of the signal recognition particle protein translocation system, which is composed of SRP and FtsY.</text>
</comment>
<keyword evidence="2 9" id="KW-0547">Nucleotide-binding</keyword>
<dbReference type="PROSITE" id="PS00300">
    <property type="entry name" value="SRP54"/>
    <property type="match status" value="1"/>
</dbReference>
<protein>
    <recommendedName>
        <fullName evidence="9">Signal recognition particle protein</fullName>
        <ecNumber evidence="9">3.6.5.4</ecNumber>
    </recommendedName>
    <alternativeName>
        <fullName evidence="9">Fifty-four homolog</fullName>
    </alternativeName>
</protein>
<feature type="binding site" evidence="9">
    <location>
        <begin position="246"/>
        <end position="249"/>
    </location>
    <ligand>
        <name>GTP</name>
        <dbReference type="ChEBI" id="CHEBI:37565"/>
    </ligand>
</feature>
<evidence type="ECO:0000256" key="1">
    <source>
        <dbReference type="ARBA" id="ARBA00005450"/>
    </source>
</evidence>
<evidence type="ECO:0000256" key="8">
    <source>
        <dbReference type="ARBA" id="ARBA00048027"/>
    </source>
</evidence>
<comment type="domain">
    <text evidence="9">Composed of three domains: the N-terminal N domain, which is responsible for interactions with the ribosome, the central G domain, which binds GTP, and the C-terminal M domain, which binds the RNA and the signal sequence of the RNC.</text>
</comment>
<accession>A0ABW4Z9Q5</accession>
<dbReference type="InterPro" id="IPR003593">
    <property type="entry name" value="AAA+_ATPase"/>
</dbReference>
<dbReference type="SUPFAM" id="SSF52540">
    <property type="entry name" value="P-loop containing nucleoside triphosphate hydrolases"/>
    <property type="match status" value="1"/>
</dbReference>
<feature type="binding site" evidence="9">
    <location>
        <begin position="105"/>
        <end position="112"/>
    </location>
    <ligand>
        <name>GTP</name>
        <dbReference type="ChEBI" id="CHEBI:37565"/>
    </ligand>
</feature>
<dbReference type="NCBIfam" id="TIGR00959">
    <property type="entry name" value="ffh"/>
    <property type="match status" value="1"/>
</dbReference>
<dbReference type="InterPro" id="IPR013822">
    <property type="entry name" value="Signal_recog_particl_SRP54_hlx"/>
</dbReference>
<evidence type="ECO:0000259" key="10">
    <source>
        <dbReference type="PROSITE" id="PS00300"/>
    </source>
</evidence>
<proteinExistence type="inferred from homology"/>
<dbReference type="InterPro" id="IPR027417">
    <property type="entry name" value="P-loop_NTPase"/>
</dbReference>
<keyword evidence="12" id="KW-1185">Reference proteome</keyword>
<dbReference type="PANTHER" id="PTHR11564">
    <property type="entry name" value="SIGNAL RECOGNITION PARTICLE 54K PROTEIN SRP54"/>
    <property type="match status" value="1"/>
</dbReference>
<keyword evidence="9" id="KW-0963">Cytoplasm</keyword>
<dbReference type="InterPro" id="IPR036891">
    <property type="entry name" value="Signal_recog_part_SRP54_M_sf"/>
</dbReference>
<sequence length="483" mass="52783">MFNSLSDSLENAFKNLRGDGKISEKNISDALREVRLALLEADVDFTVAKKFIANVKEQALGEKVLKSVKPSEQIVKIFHDELTTLLGGDNEPLDLTPPARIMMVGLNGAGKTTTSAKLAARLKKEGRRPLLVACDLYRPAAIDQLATLAKQIDVPVYTPDPSETDLVKVAKDALKWADGQNGTLMIFDTAGRQEIDEKLIGELKELHQFLSPKETLLVADAATGQQAVSVASHFDEAVGITGIVLTKLDGDARGGAALSMRTITGKPIKYAGEGEKIEDFTEFHPERMAGRILDMGDIVSMVEHVADKIDEKEALKAAERMGSGQFDFNDFLSQMKMIRSLGPLDGLLNMLPGMKKLKKQLPSDALNTDKMKHMEAIVLSMTPKERARPEIIKGTRRKRIAMGSGTSVLEVNRLLKQFGEMRKMMRSKGKMKQMMKQMGGMEGMNDMLGGMGGNDLNMDDLDMSKLGDLGKKLGGGKGGKFPF</sequence>
<feature type="binding site" evidence="9">
    <location>
        <begin position="188"/>
        <end position="192"/>
    </location>
    <ligand>
        <name>GTP</name>
        <dbReference type="ChEBI" id="CHEBI:37565"/>
    </ligand>
</feature>
<dbReference type="EMBL" id="JBHUJB010000031">
    <property type="protein sequence ID" value="MFD2158663.1"/>
    <property type="molecule type" value="Genomic_DNA"/>
</dbReference>
<evidence type="ECO:0000256" key="4">
    <source>
        <dbReference type="ARBA" id="ARBA00022884"/>
    </source>
</evidence>
<evidence type="ECO:0000256" key="3">
    <source>
        <dbReference type="ARBA" id="ARBA00022801"/>
    </source>
</evidence>
<dbReference type="InterPro" id="IPR022941">
    <property type="entry name" value="SRP54"/>
</dbReference>
<dbReference type="HAMAP" id="MF_00306">
    <property type="entry name" value="SRP54"/>
    <property type="match status" value="1"/>
</dbReference>
<keyword evidence="6 9" id="KW-0733">Signal recognition particle</keyword>
<dbReference type="Pfam" id="PF00448">
    <property type="entry name" value="SRP54"/>
    <property type="match status" value="1"/>
</dbReference>
<keyword evidence="4 9" id="KW-0694">RNA-binding</keyword>
<keyword evidence="3 9" id="KW-0378">Hydrolase</keyword>
<evidence type="ECO:0000256" key="2">
    <source>
        <dbReference type="ARBA" id="ARBA00022741"/>
    </source>
</evidence>
<feature type="domain" description="SRP54-type proteins GTP-binding" evidence="10">
    <location>
        <begin position="267"/>
        <end position="280"/>
    </location>
</feature>
<organism evidence="11 12">
    <name type="scientific">Rubritalea tangerina</name>
    <dbReference type="NCBI Taxonomy" id="430798"/>
    <lineage>
        <taxon>Bacteria</taxon>
        <taxon>Pseudomonadati</taxon>
        <taxon>Verrucomicrobiota</taxon>
        <taxon>Verrucomicrobiia</taxon>
        <taxon>Verrucomicrobiales</taxon>
        <taxon>Rubritaleaceae</taxon>
        <taxon>Rubritalea</taxon>
    </lineage>
</organism>
<dbReference type="InterPro" id="IPR042101">
    <property type="entry name" value="SRP54_N_sf"/>
</dbReference>
<comment type="caution">
    <text evidence="11">The sequence shown here is derived from an EMBL/GenBank/DDBJ whole genome shotgun (WGS) entry which is preliminary data.</text>
</comment>
<comment type="similarity">
    <text evidence="1 9">Belongs to the GTP-binding SRP family. SRP54 subfamily.</text>
</comment>
<dbReference type="Gene3D" id="1.10.260.30">
    <property type="entry name" value="Signal recognition particle, SRP54 subunit, M-domain"/>
    <property type="match status" value="1"/>
</dbReference>
<dbReference type="Proteomes" id="UP001597389">
    <property type="component" value="Unassembled WGS sequence"/>
</dbReference>
<dbReference type="InterPro" id="IPR000897">
    <property type="entry name" value="SRP54_GTPase_dom"/>
</dbReference>
<keyword evidence="5 9" id="KW-0342">GTP-binding</keyword>
<name>A0ABW4Z9Q5_9BACT</name>
<comment type="catalytic activity">
    <reaction evidence="8 9">
        <text>GTP + H2O = GDP + phosphate + H(+)</text>
        <dbReference type="Rhea" id="RHEA:19669"/>
        <dbReference type="ChEBI" id="CHEBI:15377"/>
        <dbReference type="ChEBI" id="CHEBI:15378"/>
        <dbReference type="ChEBI" id="CHEBI:37565"/>
        <dbReference type="ChEBI" id="CHEBI:43474"/>
        <dbReference type="ChEBI" id="CHEBI:58189"/>
        <dbReference type="EC" id="3.6.5.4"/>
    </reaction>
</comment>
<dbReference type="Pfam" id="PF02978">
    <property type="entry name" value="SRP_SPB"/>
    <property type="match status" value="1"/>
</dbReference>
<dbReference type="SUPFAM" id="SSF47446">
    <property type="entry name" value="Signal peptide-binding domain"/>
    <property type="match status" value="1"/>
</dbReference>
<dbReference type="Gene3D" id="1.20.120.140">
    <property type="entry name" value="Signal recognition particle SRP54, nucleotide-binding domain"/>
    <property type="match status" value="1"/>
</dbReference>
<evidence type="ECO:0000256" key="9">
    <source>
        <dbReference type="HAMAP-Rule" id="MF_00306"/>
    </source>
</evidence>
<comment type="subcellular location">
    <subcellularLocation>
        <location evidence="9">Cytoplasm</location>
    </subcellularLocation>
    <text evidence="9">The SRP-RNC complex is targeted to the cytoplasmic membrane.</text>
</comment>
<keyword evidence="7 9" id="KW-0687">Ribonucleoprotein</keyword>
<dbReference type="Pfam" id="PF02881">
    <property type="entry name" value="SRP54_N"/>
    <property type="match status" value="1"/>
</dbReference>
<gene>
    <name evidence="9 11" type="primary">ffh</name>
    <name evidence="11" type="ORF">ACFSW8_07130</name>
</gene>
<evidence type="ECO:0000313" key="11">
    <source>
        <dbReference type="EMBL" id="MFD2158663.1"/>
    </source>
</evidence>
<evidence type="ECO:0000256" key="5">
    <source>
        <dbReference type="ARBA" id="ARBA00023134"/>
    </source>
</evidence>
<reference evidence="12" key="1">
    <citation type="journal article" date="2019" name="Int. J. Syst. Evol. Microbiol.">
        <title>The Global Catalogue of Microorganisms (GCM) 10K type strain sequencing project: providing services to taxonomists for standard genome sequencing and annotation.</title>
        <authorList>
            <consortium name="The Broad Institute Genomics Platform"/>
            <consortium name="The Broad Institute Genome Sequencing Center for Infectious Disease"/>
            <person name="Wu L."/>
            <person name="Ma J."/>
        </authorList>
    </citation>
    <scope>NUCLEOTIDE SEQUENCE [LARGE SCALE GENOMIC DNA]</scope>
    <source>
        <strain evidence="12">CCUG 57942</strain>
    </source>
</reference>
<dbReference type="SMART" id="SM00382">
    <property type="entry name" value="AAA"/>
    <property type="match status" value="1"/>
</dbReference>
<dbReference type="SMART" id="SM00963">
    <property type="entry name" value="SRP54_N"/>
    <property type="match status" value="1"/>
</dbReference>
<dbReference type="CDD" id="cd18539">
    <property type="entry name" value="SRP_G"/>
    <property type="match status" value="1"/>
</dbReference>
<dbReference type="SMART" id="SM00962">
    <property type="entry name" value="SRP54"/>
    <property type="match status" value="1"/>
</dbReference>
<dbReference type="EC" id="3.6.5.4" evidence="9"/>
<dbReference type="PANTHER" id="PTHR11564:SF5">
    <property type="entry name" value="SIGNAL RECOGNITION PARTICLE SUBUNIT SRP54"/>
    <property type="match status" value="1"/>
</dbReference>
<dbReference type="RefSeq" id="WP_377090929.1">
    <property type="nucleotide sequence ID" value="NZ_JBHSJL010000014.1"/>
</dbReference>
<dbReference type="InterPro" id="IPR004780">
    <property type="entry name" value="SRP"/>
</dbReference>